<protein>
    <submittedName>
        <fullName evidence="1 3">Uncharacterized protein</fullName>
    </submittedName>
</protein>
<dbReference type="InterPro" id="IPR014756">
    <property type="entry name" value="Ig_E-set"/>
</dbReference>
<dbReference type="InterPro" id="IPR050473">
    <property type="entry name" value="A2M/Complement_sys"/>
</dbReference>
<reference evidence="3" key="1">
    <citation type="submission" date="2017-02" db="UniProtKB">
        <authorList>
            <consortium name="WormBaseParasite"/>
        </authorList>
    </citation>
    <scope>IDENTIFICATION</scope>
</reference>
<reference evidence="1 2" key="2">
    <citation type="submission" date="2018-11" db="EMBL/GenBank/DDBJ databases">
        <authorList>
            <consortium name="Pathogen Informatics"/>
        </authorList>
    </citation>
    <scope>NUCLEOTIDE SEQUENCE [LARGE SCALE GENOMIC DNA]</scope>
</reference>
<evidence type="ECO:0000313" key="3">
    <source>
        <dbReference type="WBParaSite" id="HDID_0001124801-mRNA-1"/>
    </source>
</evidence>
<dbReference type="OrthoDB" id="9998011at2759"/>
<proteinExistence type="predicted"/>
<evidence type="ECO:0000313" key="2">
    <source>
        <dbReference type="Proteomes" id="UP000274504"/>
    </source>
</evidence>
<dbReference type="SUPFAM" id="SSF81296">
    <property type="entry name" value="E set domains"/>
    <property type="match status" value="1"/>
</dbReference>
<dbReference type="WBParaSite" id="HDID_0001124801-mRNA-1">
    <property type="protein sequence ID" value="HDID_0001124801-mRNA-1"/>
    <property type="gene ID" value="HDID_0001124801"/>
</dbReference>
<gene>
    <name evidence="1" type="ORF">HDID_LOCUS11245</name>
</gene>
<dbReference type="Proteomes" id="UP000274504">
    <property type="component" value="Unassembled WGS sequence"/>
</dbReference>
<dbReference type="Gene3D" id="2.60.40.10">
    <property type="entry name" value="Immunoglobulins"/>
    <property type="match status" value="1"/>
</dbReference>
<organism evidence="3">
    <name type="scientific">Hymenolepis diminuta</name>
    <name type="common">Rat tapeworm</name>
    <dbReference type="NCBI Taxonomy" id="6216"/>
    <lineage>
        <taxon>Eukaryota</taxon>
        <taxon>Metazoa</taxon>
        <taxon>Spiralia</taxon>
        <taxon>Lophotrochozoa</taxon>
        <taxon>Platyhelminthes</taxon>
        <taxon>Cestoda</taxon>
        <taxon>Eucestoda</taxon>
        <taxon>Cyclophyllidea</taxon>
        <taxon>Hymenolepididae</taxon>
        <taxon>Hymenolepis</taxon>
    </lineage>
</organism>
<dbReference type="PANTHER" id="PTHR11412">
    <property type="entry name" value="MACROGLOBULIN / COMPLEMENT"/>
    <property type="match status" value="1"/>
</dbReference>
<dbReference type="STRING" id="6216.A0A0R3SZQ2"/>
<dbReference type="PANTHER" id="PTHR11412:SF171">
    <property type="entry name" value="PREGNANCY ZONE PROTEIN-LIKE PROTEIN"/>
    <property type="match status" value="1"/>
</dbReference>
<sequence>MPSIISRTPFFLEFTTPTVVRRGEIHHLPITIFIRPEEENTADRTCYEVEVNMKSDSKDWRIVGASVFSACICSSENGQQTKETFRLPIRPLRIGQLNLTAMTIARRGTGVCDDKEVKSFNEFFTVSDAVRRPIDVEAEGVENRVTVDGTFCSSGGK</sequence>
<evidence type="ECO:0000313" key="1">
    <source>
        <dbReference type="EMBL" id="VDL65203.1"/>
    </source>
</evidence>
<accession>A0A0R3SZQ2</accession>
<dbReference type="EMBL" id="UYSG01013140">
    <property type="protein sequence ID" value="VDL65203.1"/>
    <property type="molecule type" value="Genomic_DNA"/>
</dbReference>
<dbReference type="AlphaFoldDB" id="A0A0R3SZQ2"/>
<name>A0A0R3SZQ2_HYMDI</name>
<dbReference type="InterPro" id="IPR013783">
    <property type="entry name" value="Ig-like_fold"/>
</dbReference>